<dbReference type="SUPFAM" id="SSF53335">
    <property type="entry name" value="S-adenosyl-L-methionine-dependent methyltransferases"/>
    <property type="match status" value="1"/>
</dbReference>
<keyword evidence="3" id="KW-1185">Reference proteome</keyword>
<sequence>MSAPHPSSSTATLHEQADFQRFAARLGEVLARDDFAKLVLAKPLAAAGDLQRVTARRVMLRGEPVLSLVYTHATRDITKNHPLDEGRALLLGLVGTQFGNAHLFHGDEEVQLAVSKKGRATMATHRATAPQAAASGHDREKQRWVDVNRPFLVELGVTTRDHQVVPAMARKWKQINKFVEVFAHALERSRLADAKHLHVIDFGSGKGYLTFALHDWLRNTKHVDAQVTGVELRPDMVKLCNDAIEKLKLDGLRIEEGDVRHYQPDKLNVMIALHACDTATDHAIHLGLRAGADIILCSPCCHKELRPQLLSPHPLAPILQHGVHLGQEAEMLTDGLRAMLLDACGYDTQVFEFVSLEHTQKNKMILAVKRAQPKSNAEVLQQVREVKDFYRVQQQCLETLLKADGLLPA</sequence>
<dbReference type="Proteomes" id="UP001303946">
    <property type="component" value="Chromosome"/>
</dbReference>
<name>A0ABZ0CZI7_9BURK</name>
<dbReference type="PANTHER" id="PTHR13369">
    <property type="match status" value="1"/>
</dbReference>
<dbReference type="GO" id="GO:0008168">
    <property type="term" value="F:methyltransferase activity"/>
    <property type="evidence" value="ECO:0007669"/>
    <property type="project" value="UniProtKB-KW"/>
</dbReference>
<dbReference type="InterPro" id="IPR029063">
    <property type="entry name" value="SAM-dependent_MTases_sf"/>
</dbReference>
<accession>A0ABZ0CZI7</accession>
<dbReference type="Gene3D" id="3.40.50.150">
    <property type="entry name" value="Vaccinia Virus protein VP39"/>
    <property type="match status" value="1"/>
</dbReference>
<gene>
    <name evidence="2" type="ORF">RXV79_26290</name>
</gene>
<reference evidence="2 3" key="1">
    <citation type="submission" date="2023-10" db="EMBL/GenBank/DDBJ databases">
        <title>Bacteria for the degradation of biodegradable plastic PBAT(Polybutylene adipate terephthalate).</title>
        <authorList>
            <person name="Weon H.-Y."/>
            <person name="Yeon J."/>
        </authorList>
    </citation>
    <scope>NUCLEOTIDE SEQUENCE [LARGE SCALE GENOMIC DNA]</scope>
    <source>
        <strain evidence="2 3">SBD 7-3</strain>
    </source>
</reference>
<keyword evidence="2" id="KW-0489">Methyltransferase</keyword>
<protein>
    <submittedName>
        <fullName evidence="2">SAM-dependent methyltransferase</fullName>
    </submittedName>
</protein>
<proteinExistence type="predicted"/>
<evidence type="ECO:0000313" key="3">
    <source>
        <dbReference type="Proteomes" id="UP001303946"/>
    </source>
</evidence>
<evidence type="ECO:0000313" key="2">
    <source>
        <dbReference type="EMBL" id="WOB08397.1"/>
    </source>
</evidence>
<feature type="domain" description="Methyltransferase" evidence="1">
    <location>
        <begin position="170"/>
        <end position="307"/>
    </location>
</feature>
<evidence type="ECO:0000259" key="1">
    <source>
        <dbReference type="Pfam" id="PF13679"/>
    </source>
</evidence>
<dbReference type="InterPro" id="IPR025714">
    <property type="entry name" value="Methyltranfer_dom"/>
</dbReference>
<dbReference type="EMBL" id="CP136336">
    <property type="protein sequence ID" value="WOB08397.1"/>
    <property type="molecule type" value="Genomic_DNA"/>
</dbReference>
<dbReference type="CDD" id="cd02440">
    <property type="entry name" value="AdoMet_MTases"/>
    <property type="match status" value="1"/>
</dbReference>
<dbReference type="GO" id="GO:0032259">
    <property type="term" value="P:methylation"/>
    <property type="evidence" value="ECO:0007669"/>
    <property type="project" value="UniProtKB-KW"/>
</dbReference>
<keyword evidence="2" id="KW-0808">Transferase</keyword>
<dbReference type="RefSeq" id="WP_316701138.1">
    <property type="nucleotide sequence ID" value="NZ_CP136336.1"/>
</dbReference>
<dbReference type="Pfam" id="PF13679">
    <property type="entry name" value="Methyltransf_32"/>
    <property type="match status" value="1"/>
</dbReference>
<dbReference type="PANTHER" id="PTHR13369:SF3">
    <property type="entry name" value="METHYLTRANSFERASE DOMAIN-CONTAINING PROTEIN"/>
    <property type="match status" value="1"/>
</dbReference>
<organism evidence="2 3">
    <name type="scientific">Piscinibacter gummiphilus</name>
    <dbReference type="NCBI Taxonomy" id="946333"/>
    <lineage>
        <taxon>Bacteria</taxon>
        <taxon>Pseudomonadati</taxon>
        <taxon>Pseudomonadota</taxon>
        <taxon>Betaproteobacteria</taxon>
        <taxon>Burkholderiales</taxon>
        <taxon>Sphaerotilaceae</taxon>
        <taxon>Piscinibacter</taxon>
    </lineage>
</organism>